<dbReference type="Pfam" id="PF00535">
    <property type="entry name" value="Glycos_transf_2"/>
    <property type="match status" value="1"/>
</dbReference>
<dbReference type="PANTHER" id="PTHR43685">
    <property type="entry name" value="GLYCOSYLTRANSFERASE"/>
    <property type="match status" value="1"/>
</dbReference>
<feature type="domain" description="Galactosyltransferase C-terminal" evidence="3">
    <location>
        <begin position="147"/>
        <end position="192"/>
    </location>
</feature>
<dbReference type="SUPFAM" id="SSF53448">
    <property type="entry name" value="Nucleotide-diphospho-sugar transferases"/>
    <property type="match status" value="1"/>
</dbReference>
<dbReference type="InterPro" id="IPR029044">
    <property type="entry name" value="Nucleotide-diphossugar_trans"/>
</dbReference>
<evidence type="ECO:0008006" key="6">
    <source>
        <dbReference type="Google" id="ProtNLM"/>
    </source>
</evidence>
<sequence length="248" mass="28579">MEDKTIQPLVSIIIPCYNYGKYIEEAVQSALDQTYENIELIIVNDASTDPFTIDILEKLNHHSKLTIIHHESNKKLPAARNTAIKAASGKYILPIDADDKVDRTIVEKTVEVLEERADVGFVSVGIQYFGAINKVSIPSPFNLKTLLYRNIVSVTSLFRKEAWEQVGGYNEKFIYGYEDWEFWLNLAKHGWHGVLIKEPLFHYRKHGKSMIDDAVKKHLKIVSQIINIHSELYNETKITHEEENLIKR</sequence>
<dbReference type="GO" id="GO:0016740">
    <property type="term" value="F:transferase activity"/>
    <property type="evidence" value="ECO:0007669"/>
    <property type="project" value="UniProtKB-KW"/>
</dbReference>
<dbReference type="Proteomes" id="UP000180098">
    <property type="component" value="Unassembled WGS sequence"/>
</dbReference>
<organism evidence="4 5">
    <name type="scientific">Anaerobacillus arseniciselenatis</name>
    <dbReference type="NCBI Taxonomy" id="85682"/>
    <lineage>
        <taxon>Bacteria</taxon>
        <taxon>Bacillati</taxon>
        <taxon>Bacillota</taxon>
        <taxon>Bacilli</taxon>
        <taxon>Bacillales</taxon>
        <taxon>Bacillaceae</taxon>
        <taxon>Anaerobacillus</taxon>
    </lineage>
</organism>
<evidence type="ECO:0000313" key="5">
    <source>
        <dbReference type="Proteomes" id="UP000180098"/>
    </source>
</evidence>
<protein>
    <recommendedName>
        <fullName evidence="6">Glycosyltransferase 2-like domain-containing protein</fullName>
    </recommendedName>
</protein>
<dbReference type="PANTHER" id="PTHR43685:SF2">
    <property type="entry name" value="GLYCOSYLTRANSFERASE 2-LIKE DOMAIN-CONTAINING PROTEIN"/>
    <property type="match status" value="1"/>
</dbReference>
<name>A0A1S2LEF5_9BACI</name>
<dbReference type="InterPro" id="IPR027791">
    <property type="entry name" value="Galactosyl_T_C"/>
</dbReference>
<proteinExistence type="predicted"/>
<evidence type="ECO:0000313" key="4">
    <source>
        <dbReference type="EMBL" id="OIJ10107.1"/>
    </source>
</evidence>
<dbReference type="InterPro" id="IPR001173">
    <property type="entry name" value="Glyco_trans_2-like"/>
</dbReference>
<comment type="caution">
    <text evidence="4">The sequence shown here is derived from an EMBL/GenBank/DDBJ whole genome shotgun (WGS) entry which is preliminary data.</text>
</comment>
<evidence type="ECO:0000259" key="3">
    <source>
        <dbReference type="Pfam" id="PF02709"/>
    </source>
</evidence>
<feature type="domain" description="Glycosyltransferase 2-like" evidence="2">
    <location>
        <begin position="11"/>
        <end position="125"/>
    </location>
</feature>
<keyword evidence="1" id="KW-0808">Transferase</keyword>
<gene>
    <name evidence="4" type="ORF">BKP35_13400</name>
</gene>
<evidence type="ECO:0000259" key="2">
    <source>
        <dbReference type="Pfam" id="PF00535"/>
    </source>
</evidence>
<accession>A0A1S2LEF5</accession>
<evidence type="ECO:0000256" key="1">
    <source>
        <dbReference type="ARBA" id="ARBA00022679"/>
    </source>
</evidence>
<dbReference type="AlphaFoldDB" id="A0A1S2LEF5"/>
<reference evidence="4 5" key="1">
    <citation type="submission" date="2016-10" db="EMBL/GenBank/DDBJ databases">
        <title>Draft genome sequences of four alkaliphilic bacteria belonging to the Anaerobacillus genus.</title>
        <authorList>
            <person name="Bassil N.M."/>
            <person name="Lloyd J.R."/>
        </authorList>
    </citation>
    <scope>NUCLEOTIDE SEQUENCE [LARGE SCALE GENOMIC DNA]</scope>
    <source>
        <strain evidence="4 5">DSM 15340</strain>
    </source>
</reference>
<dbReference type="CDD" id="cd00761">
    <property type="entry name" value="Glyco_tranf_GTA_type"/>
    <property type="match status" value="1"/>
</dbReference>
<dbReference type="Pfam" id="PF02709">
    <property type="entry name" value="Glyco_transf_7C"/>
    <property type="match status" value="1"/>
</dbReference>
<keyword evidence="5" id="KW-1185">Reference proteome</keyword>
<dbReference type="EMBL" id="MLQQ01000040">
    <property type="protein sequence ID" value="OIJ10107.1"/>
    <property type="molecule type" value="Genomic_DNA"/>
</dbReference>
<dbReference type="Gene3D" id="3.90.550.10">
    <property type="entry name" value="Spore Coat Polysaccharide Biosynthesis Protein SpsA, Chain A"/>
    <property type="match status" value="1"/>
</dbReference>
<dbReference type="InterPro" id="IPR050834">
    <property type="entry name" value="Glycosyltransf_2"/>
</dbReference>